<accession>A0ABQ1KYN8</accession>
<proteinExistence type="inferred from homology"/>
<evidence type="ECO:0000256" key="5">
    <source>
        <dbReference type="ARBA" id="ARBA00022989"/>
    </source>
</evidence>
<sequence>MTTAIERLARAMAILGGLVLTGLVLLTCVSVLGRGLNSIGHSAWLTGLSQNLADGLIASGVGPVTGDFELVEAGIAFAIFAFLPICQLYAGHATVDVFTSRLSDRANAWLVAFWDVVLTLVIWLITWRLFAGLTDKFANGETSFLLQFPIWWAYAASFVAALVASVTALYCSVGRLGQAATGRSILPVPGADAA</sequence>
<dbReference type="EMBL" id="BMFC01000010">
    <property type="protein sequence ID" value="GGC13613.1"/>
    <property type="molecule type" value="Genomic_DNA"/>
</dbReference>
<keyword evidence="10" id="KW-1185">Reference proteome</keyword>
<evidence type="ECO:0000256" key="7">
    <source>
        <dbReference type="RuleBase" id="RU369079"/>
    </source>
</evidence>
<feature type="transmembrane region" description="Helical" evidence="7">
    <location>
        <begin position="150"/>
        <end position="173"/>
    </location>
</feature>
<feature type="transmembrane region" description="Helical" evidence="7">
    <location>
        <begin position="12"/>
        <end position="32"/>
    </location>
</feature>
<gene>
    <name evidence="9" type="ORF">GCM10011363_32790</name>
</gene>
<comment type="similarity">
    <text evidence="7">Belongs to the TRAP transporter small permease family.</text>
</comment>
<keyword evidence="5 7" id="KW-1133">Transmembrane helix</keyword>
<keyword evidence="6 7" id="KW-0472">Membrane</keyword>
<dbReference type="InterPro" id="IPR055348">
    <property type="entry name" value="DctQ"/>
</dbReference>
<comment type="subunit">
    <text evidence="7">The complex comprises the extracytoplasmic solute receptor protein and the two transmembrane proteins.</text>
</comment>
<feature type="transmembrane region" description="Helical" evidence="7">
    <location>
        <begin position="73"/>
        <end position="95"/>
    </location>
</feature>
<evidence type="ECO:0000256" key="1">
    <source>
        <dbReference type="ARBA" id="ARBA00004651"/>
    </source>
</evidence>
<evidence type="ECO:0000256" key="6">
    <source>
        <dbReference type="ARBA" id="ARBA00023136"/>
    </source>
</evidence>
<protein>
    <recommendedName>
        <fullName evidence="7">TRAP transporter small permease protein</fullName>
    </recommendedName>
</protein>
<organism evidence="9 10">
    <name type="scientific">Marivita lacus</name>
    <dbReference type="NCBI Taxonomy" id="1323742"/>
    <lineage>
        <taxon>Bacteria</taxon>
        <taxon>Pseudomonadati</taxon>
        <taxon>Pseudomonadota</taxon>
        <taxon>Alphaproteobacteria</taxon>
        <taxon>Rhodobacterales</taxon>
        <taxon>Roseobacteraceae</taxon>
        <taxon>Marivita</taxon>
    </lineage>
</organism>
<comment type="function">
    <text evidence="7">Part of the tripartite ATP-independent periplasmic (TRAP) transport system.</text>
</comment>
<keyword evidence="2 7" id="KW-0813">Transport</keyword>
<evidence type="ECO:0000259" key="8">
    <source>
        <dbReference type="Pfam" id="PF04290"/>
    </source>
</evidence>
<feature type="domain" description="Tripartite ATP-independent periplasmic transporters DctQ component" evidence="8">
    <location>
        <begin position="63"/>
        <end position="170"/>
    </location>
</feature>
<evidence type="ECO:0000313" key="9">
    <source>
        <dbReference type="EMBL" id="GGC13613.1"/>
    </source>
</evidence>
<dbReference type="RefSeq" id="WP_188483128.1">
    <property type="nucleotide sequence ID" value="NZ_BMFC01000010.1"/>
</dbReference>
<feature type="transmembrane region" description="Helical" evidence="7">
    <location>
        <begin position="107"/>
        <end position="130"/>
    </location>
</feature>
<dbReference type="Pfam" id="PF04290">
    <property type="entry name" value="DctQ"/>
    <property type="match status" value="1"/>
</dbReference>
<keyword evidence="7" id="KW-0997">Cell inner membrane</keyword>
<name>A0ABQ1KYN8_9RHOB</name>
<evidence type="ECO:0000256" key="4">
    <source>
        <dbReference type="ARBA" id="ARBA00022692"/>
    </source>
</evidence>
<comment type="subcellular location">
    <subcellularLocation>
        <location evidence="7">Cell inner membrane</location>
        <topology evidence="7">Multi-pass membrane protein</topology>
    </subcellularLocation>
    <subcellularLocation>
        <location evidence="1">Cell membrane</location>
        <topology evidence="1">Multi-pass membrane protein</topology>
    </subcellularLocation>
</comment>
<keyword evidence="4 7" id="KW-0812">Transmembrane</keyword>
<dbReference type="Proteomes" id="UP000645462">
    <property type="component" value="Unassembled WGS sequence"/>
</dbReference>
<evidence type="ECO:0000313" key="10">
    <source>
        <dbReference type="Proteomes" id="UP000645462"/>
    </source>
</evidence>
<evidence type="ECO:0000256" key="3">
    <source>
        <dbReference type="ARBA" id="ARBA00022475"/>
    </source>
</evidence>
<comment type="caution">
    <text evidence="9">The sequence shown here is derived from an EMBL/GenBank/DDBJ whole genome shotgun (WGS) entry which is preliminary data.</text>
</comment>
<keyword evidence="3" id="KW-1003">Cell membrane</keyword>
<reference evidence="10" key="1">
    <citation type="journal article" date="2019" name="Int. J. Syst. Evol. Microbiol.">
        <title>The Global Catalogue of Microorganisms (GCM) 10K type strain sequencing project: providing services to taxonomists for standard genome sequencing and annotation.</title>
        <authorList>
            <consortium name="The Broad Institute Genomics Platform"/>
            <consortium name="The Broad Institute Genome Sequencing Center for Infectious Disease"/>
            <person name="Wu L."/>
            <person name="Ma J."/>
        </authorList>
    </citation>
    <scope>NUCLEOTIDE SEQUENCE [LARGE SCALE GENOMIC DNA]</scope>
    <source>
        <strain evidence="10">CGMCC 1.12478</strain>
    </source>
</reference>
<evidence type="ECO:0000256" key="2">
    <source>
        <dbReference type="ARBA" id="ARBA00022448"/>
    </source>
</evidence>